<gene>
    <name evidence="2" type="ORF">niasHT_026169</name>
</gene>
<dbReference type="Pfam" id="PF00059">
    <property type="entry name" value="Lectin_C"/>
    <property type="match status" value="1"/>
</dbReference>
<dbReference type="AlphaFoldDB" id="A0ABD2K265"/>
<comment type="caution">
    <text evidence="2">The sequence shown here is derived from an EMBL/GenBank/DDBJ whole genome shotgun (WGS) entry which is preliminary data.</text>
</comment>
<feature type="domain" description="C-type lectin" evidence="1">
    <location>
        <begin position="56"/>
        <end position="184"/>
    </location>
</feature>
<dbReference type="Proteomes" id="UP001620626">
    <property type="component" value="Unassembled WGS sequence"/>
</dbReference>
<dbReference type="EMBL" id="JBICBT010000851">
    <property type="protein sequence ID" value="KAL3096788.1"/>
    <property type="molecule type" value="Genomic_DNA"/>
</dbReference>
<dbReference type="InterPro" id="IPR016187">
    <property type="entry name" value="CTDL_fold"/>
</dbReference>
<evidence type="ECO:0000259" key="1">
    <source>
        <dbReference type="PROSITE" id="PS50041"/>
    </source>
</evidence>
<dbReference type="InterPro" id="IPR016186">
    <property type="entry name" value="C-type_lectin-like/link_sf"/>
</dbReference>
<evidence type="ECO:0000313" key="2">
    <source>
        <dbReference type="EMBL" id="KAL3096788.1"/>
    </source>
</evidence>
<feature type="domain" description="C-type lectin" evidence="1">
    <location>
        <begin position="368"/>
        <end position="496"/>
    </location>
</feature>
<name>A0ABD2K265_9BILA</name>
<evidence type="ECO:0000313" key="3">
    <source>
        <dbReference type="Proteomes" id="UP001620626"/>
    </source>
</evidence>
<dbReference type="CDD" id="cd00037">
    <property type="entry name" value="CLECT"/>
    <property type="match status" value="2"/>
</dbReference>
<dbReference type="PROSITE" id="PS50041">
    <property type="entry name" value="C_TYPE_LECTIN_2"/>
    <property type="match status" value="2"/>
</dbReference>
<dbReference type="PANTHER" id="PTHR22803">
    <property type="entry name" value="MANNOSE, PHOSPHOLIPASE, LECTIN RECEPTOR RELATED"/>
    <property type="match status" value="1"/>
</dbReference>
<protein>
    <recommendedName>
        <fullName evidence="1">C-type lectin domain-containing protein</fullName>
    </recommendedName>
</protein>
<dbReference type="InterPro" id="IPR001304">
    <property type="entry name" value="C-type_lectin-like"/>
</dbReference>
<dbReference type="Gene3D" id="3.10.100.10">
    <property type="entry name" value="Mannose-Binding Protein A, subunit A"/>
    <property type="match status" value="2"/>
</dbReference>
<dbReference type="SUPFAM" id="SSF56436">
    <property type="entry name" value="C-type lectin-like"/>
    <property type="match status" value="2"/>
</dbReference>
<dbReference type="SMART" id="SM00034">
    <property type="entry name" value="CLECT"/>
    <property type="match status" value="2"/>
</dbReference>
<accession>A0ABD2K265</accession>
<sequence>MDAKITIISQSAPNRRTQKTHPKMFHLAAIVALAALALPLASSDKFRPCLEGYAQYGKYCYKAFTNPDKSLPWSDANKMCKTEGAELASVHSETEREFVNMLVLREANKMEFNCKQPGRAFFWFGLKLKWSEKKLEDASWTDGKPVDYLSPTEWGAYKRPLTMDNAGGAGYNKENENCVFLGQWPRKVKEYLSLETALDKSGVDVLWMDVVCEKPEEYWAPHGAVCKMRAKEEGKGYGKDKYGAKEEEEEEDEELRKINKYVTIGSGNFIYANKNTYMIFLLKDLYGKQLKEESRKKVCELYKGEYVKVKDEPKEAQEYLDKVLAKEKELYSDASDHMFCRFTGIVGACGESCYKVPMPICAEGYAYFNGYCYKAFTNADKEVKYSEAQKICKSDGAELVSMHSELEREFVNVVALTAAKKYEYNAKVPGLAFYWTSMQLEWDEKKLKNASWADMTPMDYLSPMEWGTKKRPVYVDNSNGGEYNKENENCVFIGQWPREGKQYLKIDSAVDKYGLDVLWRDEVCEKPGEDCPRGAVCKKRATMDECYGTGAYLLDAAEEEEMKKMLKFITVGSGTFVYAEKNTYMVLLLKDLYGKQMKEEDRKKVCAYYKAEYVTVKAEPNKVQEYVDKVLSKQKQMYADASDHMLCKFSGTLGGCGDYCKTGY</sequence>
<keyword evidence="3" id="KW-1185">Reference proteome</keyword>
<proteinExistence type="predicted"/>
<dbReference type="InterPro" id="IPR050111">
    <property type="entry name" value="C-type_lectin/snaclec_domain"/>
</dbReference>
<reference evidence="2 3" key="1">
    <citation type="submission" date="2024-10" db="EMBL/GenBank/DDBJ databases">
        <authorList>
            <person name="Kim D."/>
        </authorList>
    </citation>
    <scope>NUCLEOTIDE SEQUENCE [LARGE SCALE GENOMIC DNA]</scope>
    <source>
        <strain evidence="2">BH-2024</strain>
    </source>
</reference>
<organism evidence="2 3">
    <name type="scientific">Heterodera trifolii</name>
    <dbReference type="NCBI Taxonomy" id="157864"/>
    <lineage>
        <taxon>Eukaryota</taxon>
        <taxon>Metazoa</taxon>
        <taxon>Ecdysozoa</taxon>
        <taxon>Nematoda</taxon>
        <taxon>Chromadorea</taxon>
        <taxon>Rhabditida</taxon>
        <taxon>Tylenchina</taxon>
        <taxon>Tylenchomorpha</taxon>
        <taxon>Tylenchoidea</taxon>
        <taxon>Heteroderidae</taxon>
        <taxon>Heteroderinae</taxon>
        <taxon>Heterodera</taxon>
    </lineage>
</organism>